<keyword evidence="7" id="KW-0698">rRNA processing</keyword>
<comment type="similarity">
    <text evidence="1 7">Belongs to the endoribonuclease YbeY family.</text>
</comment>
<evidence type="ECO:0000313" key="9">
    <source>
        <dbReference type="EMBL" id="MFC3182335.1"/>
    </source>
</evidence>
<evidence type="ECO:0000256" key="5">
    <source>
        <dbReference type="ARBA" id="ARBA00022801"/>
    </source>
</evidence>
<name>A0ABV7J107_9RHOB</name>
<dbReference type="InterPro" id="IPR020549">
    <property type="entry name" value="YbeY_CS"/>
</dbReference>
<gene>
    <name evidence="7 9" type="primary">ybeY</name>
    <name evidence="9" type="ORF">ACFOGH_15140</name>
</gene>
<feature type="compositionally biased region" description="Acidic residues" evidence="8">
    <location>
        <begin position="83"/>
        <end position="94"/>
    </location>
</feature>
<proteinExistence type="inferred from homology"/>
<feature type="binding site" evidence="7">
    <location>
        <position position="134"/>
    </location>
    <ligand>
        <name>Zn(2+)</name>
        <dbReference type="ChEBI" id="CHEBI:29105"/>
        <note>catalytic</note>
    </ligand>
</feature>
<dbReference type="NCBIfam" id="TIGR00043">
    <property type="entry name" value="rRNA maturation RNase YbeY"/>
    <property type="match status" value="1"/>
</dbReference>
<organism evidence="9 10">
    <name type="scientific">Cypionkella sinensis</name>
    <dbReference type="NCBI Taxonomy" id="1756043"/>
    <lineage>
        <taxon>Bacteria</taxon>
        <taxon>Pseudomonadati</taxon>
        <taxon>Pseudomonadota</taxon>
        <taxon>Alphaproteobacteria</taxon>
        <taxon>Rhodobacterales</taxon>
        <taxon>Paracoccaceae</taxon>
        <taxon>Cypionkella</taxon>
    </lineage>
</organism>
<sequence>MEPLVDIVIEDDRWADFGLEAVATPAVRAAFAELGLPEVGFTLCLMGCDDARILELNGDFRGKAKPTNVLSWPSEERGAAEGEVPDLPEPGDADDPESLGDIAISYDTCAAEAAEAGKPMANHVTHLVVHGLLHLLGYDHIHAGDGDLMEATEVRILARLGLSDPY</sequence>
<comment type="cofactor">
    <cofactor evidence="7">
        <name>Zn(2+)</name>
        <dbReference type="ChEBI" id="CHEBI:29105"/>
    </cofactor>
    <text evidence="7">Binds 1 zinc ion.</text>
</comment>
<feature type="binding site" evidence="7">
    <location>
        <position position="130"/>
    </location>
    <ligand>
        <name>Zn(2+)</name>
        <dbReference type="ChEBI" id="CHEBI:29105"/>
        <note>catalytic</note>
    </ligand>
</feature>
<dbReference type="PROSITE" id="PS01306">
    <property type="entry name" value="UPF0054"/>
    <property type="match status" value="1"/>
</dbReference>
<keyword evidence="6 7" id="KW-0862">Zinc</keyword>
<dbReference type="PANTHER" id="PTHR46986:SF1">
    <property type="entry name" value="ENDORIBONUCLEASE YBEY, CHLOROPLASTIC"/>
    <property type="match status" value="1"/>
</dbReference>
<evidence type="ECO:0000256" key="7">
    <source>
        <dbReference type="HAMAP-Rule" id="MF_00009"/>
    </source>
</evidence>
<keyword evidence="7" id="KW-0690">Ribosome biogenesis</keyword>
<dbReference type="HAMAP" id="MF_00009">
    <property type="entry name" value="Endoribonucl_YbeY"/>
    <property type="match status" value="1"/>
</dbReference>
<evidence type="ECO:0000256" key="6">
    <source>
        <dbReference type="ARBA" id="ARBA00022833"/>
    </source>
</evidence>
<keyword evidence="7" id="KW-0963">Cytoplasm</keyword>
<keyword evidence="3 7" id="KW-0479">Metal-binding</keyword>
<keyword evidence="5 7" id="KW-0378">Hydrolase</keyword>
<dbReference type="RefSeq" id="WP_380073913.1">
    <property type="nucleotide sequence ID" value="NZ_JBHRTO010000001.1"/>
</dbReference>
<evidence type="ECO:0000256" key="8">
    <source>
        <dbReference type="SAM" id="MobiDB-lite"/>
    </source>
</evidence>
<comment type="subcellular location">
    <subcellularLocation>
        <location evidence="7">Cytoplasm</location>
    </subcellularLocation>
</comment>
<feature type="region of interest" description="Disordered" evidence="8">
    <location>
        <begin position="67"/>
        <end position="94"/>
    </location>
</feature>
<evidence type="ECO:0000256" key="4">
    <source>
        <dbReference type="ARBA" id="ARBA00022759"/>
    </source>
</evidence>
<dbReference type="SUPFAM" id="SSF55486">
    <property type="entry name" value="Metalloproteases ('zincins'), catalytic domain"/>
    <property type="match status" value="1"/>
</dbReference>
<protein>
    <recommendedName>
        <fullName evidence="7">Endoribonuclease YbeY</fullName>
        <ecNumber evidence="7">3.1.-.-</ecNumber>
    </recommendedName>
</protein>
<keyword evidence="10" id="KW-1185">Reference proteome</keyword>
<dbReference type="InterPro" id="IPR002036">
    <property type="entry name" value="YbeY"/>
</dbReference>
<dbReference type="Gene3D" id="3.40.390.30">
    <property type="entry name" value="Metalloproteases ('zincins'), catalytic domain"/>
    <property type="match status" value="1"/>
</dbReference>
<reference evidence="10" key="1">
    <citation type="journal article" date="2019" name="Int. J. Syst. Evol. Microbiol.">
        <title>The Global Catalogue of Microorganisms (GCM) 10K type strain sequencing project: providing services to taxonomists for standard genome sequencing and annotation.</title>
        <authorList>
            <consortium name="The Broad Institute Genomics Platform"/>
            <consortium name="The Broad Institute Genome Sequencing Center for Infectious Disease"/>
            <person name="Wu L."/>
            <person name="Ma J."/>
        </authorList>
    </citation>
    <scope>NUCLEOTIDE SEQUENCE [LARGE SCALE GENOMIC DNA]</scope>
    <source>
        <strain evidence="10">KCTC 52039</strain>
    </source>
</reference>
<evidence type="ECO:0000256" key="1">
    <source>
        <dbReference type="ARBA" id="ARBA00010875"/>
    </source>
</evidence>
<keyword evidence="4 7" id="KW-0255">Endonuclease</keyword>
<evidence type="ECO:0000256" key="2">
    <source>
        <dbReference type="ARBA" id="ARBA00022722"/>
    </source>
</evidence>
<dbReference type="PANTHER" id="PTHR46986">
    <property type="entry name" value="ENDORIBONUCLEASE YBEY, CHLOROPLASTIC"/>
    <property type="match status" value="1"/>
</dbReference>
<evidence type="ECO:0000313" key="10">
    <source>
        <dbReference type="Proteomes" id="UP001595547"/>
    </source>
</evidence>
<dbReference type="Proteomes" id="UP001595547">
    <property type="component" value="Unassembled WGS sequence"/>
</dbReference>
<evidence type="ECO:0000256" key="3">
    <source>
        <dbReference type="ARBA" id="ARBA00022723"/>
    </source>
</evidence>
<dbReference type="EMBL" id="JBHRTO010000001">
    <property type="protein sequence ID" value="MFC3182335.1"/>
    <property type="molecule type" value="Genomic_DNA"/>
</dbReference>
<comment type="caution">
    <text evidence="9">The sequence shown here is derived from an EMBL/GenBank/DDBJ whole genome shotgun (WGS) entry which is preliminary data.</text>
</comment>
<comment type="function">
    <text evidence="7">Single strand-specific metallo-endoribonuclease involved in late-stage 70S ribosome quality control and in maturation of the 3' terminus of the 16S rRNA.</text>
</comment>
<feature type="binding site" evidence="7">
    <location>
        <position position="140"/>
    </location>
    <ligand>
        <name>Zn(2+)</name>
        <dbReference type="ChEBI" id="CHEBI:29105"/>
        <note>catalytic</note>
    </ligand>
</feature>
<dbReference type="EC" id="3.1.-.-" evidence="7"/>
<accession>A0ABV7J107</accession>
<dbReference type="Pfam" id="PF02130">
    <property type="entry name" value="YbeY"/>
    <property type="match status" value="1"/>
</dbReference>
<keyword evidence="2 7" id="KW-0540">Nuclease</keyword>
<dbReference type="InterPro" id="IPR023091">
    <property type="entry name" value="MetalPrtase_cat_dom_sf_prd"/>
</dbReference>